<dbReference type="RefSeq" id="WP_215234436.1">
    <property type="nucleotide sequence ID" value="NZ_CAJRAU010000004.1"/>
</dbReference>
<accession>A0ABN7R8K9</accession>
<dbReference type="EMBL" id="CAJRAU010000004">
    <property type="protein sequence ID" value="CAG5070561.1"/>
    <property type="molecule type" value="Genomic_DNA"/>
</dbReference>
<dbReference type="Proteomes" id="UP000679725">
    <property type="component" value="Unassembled WGS sequence"/>
</dbReference>
<organism evidence="2 3">
    <name type="scientific">Dyadobacter linearis</name>
    <dbReference type="NCBI Taxonomy" id="2823330"/>
    <lineage>
        <taxon>Bacteria</taxon>
        <taxon>Pseudomonadati</taxon>
        <taxon>Bacteroidota</taxon>
        <taxon>Cytophagia</taxon>
        <taxon>Cytophagales</taxon>
        <taxon>Spirosomataceae</taxon>
        <taxon>Dyadobacter</taxon>
    </lineage>
</organism>
<keyword evidence="2" id="KW-0328">Glycosyltransferase</keyword>
<evidence type="ECO:0000259" key="1">
    <source>
        <dbReference type="Pfam" id="PF00534"/>
    </source>
</evidence>
<evidence type="ECO:0000313" key="3">
    <source>
        <dbReference type="Proteomes" id="UP000679725"/>
    </source>
</evidence>
<dbReference type="EC" id="2.4.1.290" evidence="2"/>
<dbReference type="SUPFAM" id="SSF53756">
    <property type="entry name" value="UDP-Glycosyltransferase/glycogen phosphorylase"/>
    <property type="match status" value="1"/>
</dbReference>
<dbReference type="GO" id="GO:0102335">
    <property type="term" value="F:N,N'-diacetylbacillosaminyl-diphospho-undecaprenol alpha-1,3-N-acetylgalactosaminyltransferase activity"/>
    <property type="evidence" value="ECO:0007669"/>
    <property type="project" value="UniProtKB-EC"/>
</dbReference>
<reference evidence="2 3" key="1">
    <citation type="submission" date="2021-04" db="EMBL/GenBank/DDBJ databases">
        <authorList>
            <person name="Rodrigo-Torres L."/>
            <person name="Arahal R. D."/>
            <person name="Lucena T."/>
        </authorList>
    </citation>
    <scope>NUCLEOTIDE SEQUENCE [LARGE SCALE GENOMIC DNA]</scope>
    <source>
        <strain evidence="2 3">CECT 9623</strain>
    </source>
</reference>
<protein>
    <submittedName>
        <fullName evidence="2">N, N'-diacetylbacillosaminyl-diphospho-undecaprenol alpha-1,3-N-acetylgalactosaminyltransferase</fullName>
        <ecNumber evidence="2">2.4.1.290</ecNumber>
    </submittedName>
</protein>
<keyword evidence="3" id="KW-1185">Reference proteome</keyword>
<dbReference type="Pfam" id="PF00534">
    <property type="entry name" value="Glycos_transf_1"/>
    <property type="match status" value="1"/>
</dbReference>
<dbReference type="PANTHER" id="PTHR12526">
    <property type="entry name" value="GLYCOSYLTRANSFERASE"/>
    <property type="match status" value="1"/>
</dbReference>
<evidence type="ECO:0000313" key="2">
    <source>
        <dbReference type="EMBL" id="CAG5070561.1"/>
    </source>
</evidence>
<proteinExistence type="predicted"/>
<dbReference type="PANTHER" id="PTHR12526:SF638">
    <property type="entry name" value="SPORE COAT PROTEIN SA"/>
    <property type="match status" value="1"/>
</dbReference>
<sequence length="376" mass="41892">MALKTILVACGPPRSVVAFRGDLLREMVKDHRVVLVSPVISDGEIRDDLQSIGVTIFESNLKPNNISILDDLAYCMFLFKVISREKPSLFFGYTIKPVIFGSMIAFLSGITEICSMLTGLGYNFVEGENVEKGHKKVVHFLLKIALKCNRTVIFHNPDDRNLLVKMGLVPADKTKVVNGSGVNLSRYPFKQVNLSSITFLMVGRLIKSKGVQEYYDAVKIIRRHYPEVKCYLAGEFEEQNIDRIDADLLDNLLKGEVVTYLGFRKDIPSLIEKSSVVVLPSYREGTPRALLEALSIGRAVVTTDTPGCTEVVNPDPRYSNGFLVPPGDSTILAQCMKDLILNPDQIVELGLNGRRYAEEKFDVSKVNKEMLKSLGL</sequence>
<keyword evidence="2" id="KW-0808">Transferase</keyword>
<comment type="caution">
    <text evidence="2">The sequence shown here is derived from an EMBL/GenBank/DDBJ whole genome shotgun (WGS) entry which is preliminary data.</text>
</comment>
<gene>
    <name evidence="2" type="primary">pglA_2</name>
    <name evidence="2" type="ORF">DYBT9623_03106</name>
</gene>
<name>A0ABN7R8K9_9BACT</name>
<dbReference type="Gene3D" id="3.40.50.2000">
    <property type="entry name" value="Glycogen Phosphorylase B"/>
    <property type="match status" value="2"/>
</dbReference>
<dbReference type="InterPro" id="IPR001296">
    <property type="entry name" value="Glyco_trans_1"/>
</dbReference>
<dbReference type="CDD" id="cd03808">
    <property type="entry name" value="GT4_CapM-like"/>
    <property type="match status" value="1"/>
</dbReference>
<feature type="domain" description="Glycosyl transferase family 1" evidence="1">
    <location>
        <begin position="194"/>
        <end position="354"/>
    </location>
</feature>